<dbReference type="EMBL" id="MCHY01000008">
    <property type="protein sequence ID" value="RKD24353.1"/>
    <property type="molecule type" value="Genomic_DNA"/>
</dbReference>
<dbReference type="Pfam" id="PF00877">
    <property type="entry name" value="NLPC_P60"/>
    <property type="match status" value="1"/>
</dbReference>
<dbReference type="AlphaFoldDB" id="A0A419SK09"/>
<evidence type="ECO:0000256" key="2">
    <source>
        <dbReference type="ARBA" id="ARBA00022670"/>
    </source>
</evidence>
<dbReference type="Proteomes" id="UP000284219">
    <property type="component" value="Unassembled WGS sequence"/>
</dbReference>
<dbReference type="GO" id="GO:0008234">
    <property type="term" value="F:cysteine-type peptidase activity"/>
    <property type="evidence" value="ECO:0007669"/>
    <property type="project" value="UniProtKB-KW"/>
</dbReference>
<feature type="domain" description="NlpC/P60" evidence="5">
    <location>
        <begin position="37"/>
        <end position="182"/>
    </location>
</feature>
<keyword evidence="4" id="KW-0788">Thiol protease</keyword>
<dbReference type="Gene3D" id="3.90.1720.10">
    <property type="entry name" value="endopeptidase domain like (from Nostoc punctiforme)"/>
    <property type="match status" value="1"/>
</dbReference>
<reference evidence="6 7" key="1">
    <citation type="submission" date="2016-08" db="EMBL/GenBank/DDBJ databases">
        <title>Novel Firmicute Genomes.</title>
        <authorList>
            <person name="Poppleton D.I."/>
            <person name="Gribaldo S."/>
        </authorList>
    </citation>
    <scope>NUCLEOTIDE SEQUENCE [LARGE SCALE GENOMIC DNA]</scope>
    <source>
        <strain evidence="6 7">RAOx-1</strain>
    </source>
</reference>
<name>A0A419SK09_9BACL</name>
<protein>
    <recommendedName>
        <fullName evidence="5">NlpC/P60 domain-containing protein</fullName>
    </recommendedName>
</protein>
<dbReference type="InterPro" id="IPR038765">
    <property type="entry name" value="Papain-like_cys_pep_sf"/>
</dbReference>
<keyword evidence="3" id="KW-0378">Hydrolase</keyword>
<comment type="caution">
    <text evidence="6">The sequence shown here is derived from an EMBL/GenBank/DDBJ whole genome shotgun (WGS) entry which is preliminary data.</text>
</comment>
<sequence>MYIRKKMAVMFAVTTIGLGFISPFQGQAKAQTSQTQTSTSQKVLQAGLKYLGTPYEFGSNRNSARTLDCSDFTRRAFLNGAGVDITTNSRTQANYVKKIGKTTTQLTSLKPGDLMFFMSYRGPKASSYTGTNKFNQRITHVSIYLGNGKMLHTYSNQSGGVRVDQIAGTHWQHRFIFGGSAIK</sequence>
<evidence type="ECO:0000256" key="3">
    <source>
        <dbReference type="ARBA" id="ARBA00022801"/>
    </source>
</evidence>
<dbReference type="PANTHER" id="PTHR47053:SF1">
    <property type="entry name" value="MUREIN DD-ENDOPEPTIDASE MEPH-RELATED"/>
    <property type="match status" value="1"/>
</dbReference>
<evidence type="ECO:0000256" key="4">
    <source>
        <dbReference type="ARBA" id="ARBA00022807"/>
    </source>
</evidence>
<gene>
    <name evidence="6" type="ORF">BEP19_08135</name>
</gene>
<evidence type="ECO:0000313" key="6">
    <source>
        <dbReference type="EMBL" id="RKD24353.1"/>
    </source>
</evidence>
<evidence type="ECO:0000256" key="1">
    <source>
        <dbReference type="ARBA" id="ARBA00007074"/>
    </source>
</evidence>
<proteinExistence type="inferred from homology"/>
<accession>A0A419SK09</accession>
<dbReference type="PROSITE" id="PS51935">
    <property type="entry name" value="NLPC_P60"/>
    <property type="match status" value="1"/>
</dbReference>
<evidence type="ECO:0000259" key="5">
    <source>
        <dbReference type="PROSITE" id="PS51935"/>
    </source>
</evidence>
<organism evidence="6 7">
    <name type="scientific">Ammoniphilus oxalaticus</name>
    <dbReference type="NCBI Taxonomy" id="66863"/>
    <lineage>
        <taxon>Bacteria</taxon>
        <taxon>Bacillati</taxon>
        <taxon>Bacillota</taxon>
        <taxon>Bacilli</taxon>
        <taxon>Bacillales</taxon>
        <taxon>Paenibacillaceae</taxon>
        <taxon>Aneurinibacillus group</taxon>
        <taxon>Ammoniphilus</taxon>
    </lineage>
</organism>
<dbReference type="GO" id="GO:0006508">
    <property type="term" value="P:proteolysis"/>
    <property type="evidence" value="ECO:0007669"/>
    <property type="project" value="UniProtKB-KW"/>
</dbReference>
<dbReference type="RefSeq" id="WP_245983448.1">
    <property type="nucleotide sequence ID" value="NZ_MCHY01000008.1"/>
</dbReference>
<dbReference type="InterPro" id="IPR000064">
    <property type="entry name" value="NLP_P60_dom"/>
</dbReference>
<keyword evidence="7" id="KW-1185">Reference proteome</keyword>
<dbReference type="SUPFAM" id="SSF54001">
    <property type="entry name" value="Cysteine proteinases"/>
    <property type="match status" value="1"/>
</dbReference>
<dbReference type="PANTHER" id="PTHR47053">
    <property type="entry name" value="MUREIN DD-ENDOPEPTIDASE MEPH-RELATED"/>
    <property type="match status" value="1"/>
</dbReference>
<dbReference type="InterPro" id="IPR051202">
    <property type="entry name" value="Peptidase_C40"/>
</dbReference>
<keyword evidence="2" id="KW-0645">Protease</keyword>
<evidence type="ECO:0000313" key="7">
    <source>
        <dbReference type="Proteomes" id="UP000284219"/>
    </source>
</evidence>
<comment type="similarity">
    <text evidence="1">Belongs to the peptidase C40 family.</text>
</comment>